<evidence type="ECO:0000313" key="2">
    <source>
        <dbReference type="Proteomes" id="UP001141259"/>
    </source>
</evidence>
<name>A0A9X2VXE2_9PSEU</name>
<protein>
    <submittedName>
        <fullName evidence="1">Uncharacterized protein</fullName>
    </submittedName>
</protein>
<proteinExistence type="predicted"/>
<dbReference type="GO" id="GO:0008270">
    <property type="term" value="F:zinc ion binding"/>
    <property type="evidence" value="ECO:0007669"/>
    <property type="project" value="InterPro"/>
</dbReference>
<dbReference type="AlphaFoldDB" id="A0A9X2VXE2"/>
<dbReference type="Proteomes" id="UP001141259">
    <property type="component" value="Unassembled WGS sequence"/>
</dbReference>
<gene>
    <name evidence="1" type="ORF">NZH93_48275</name>
</gene>
<keyword evidence="2" id="KW-1185">Reference proteome</keyword>
<dbReference type="GO" id="GO:0016491">
    <property type="term" value="F:oxidoreductase activity"/>
    <property type="evidence" value="ECO:0007669"/>
    <property type="project" value="InterPro"/>
</dbReference>
<comment type="caution">
    <text evidence="1">The sequence shown here is derived from an EMBL/GenBank/DDBJ whole genome shotgun (WGS) entry which is preliminary data.</text>
</comment>
<organism evidence="1 2">
    <name type="scientific">Umezawaea endophytica</name>
    <dbReference type="NCBI Taxonomy" id="1654476"/>
    <lineage>
        <taxon>Bacteria</taxon>
        <taxon>Bacillati</taxon>
        <taxon>Actinomycetota</taxon>
        <taxon>Actinomycetes</taxon>
        <taxon>Pseudonocardiales</taxon>
        <taxon>Pseudonocardiaceae</taxon>
        <taxon>Umezawaea</taxon>
    </lineage>
</organism>
<reference evidence="1" key="1">
    <citation type="submission" date="2022-08" db="EMBL/GenBank/DDBJ databases">
        <authorList>
            <person name="Tistechok S."/>
            <person name="Samborskyy M."/>
            <person name="Roman I."/>
        </authorList>
    </citation>
    <scope>NUCLEOTIDE SEQUENCE</scope>
    <source>
        <strain evidence="1">DSM 103496</strain>
    </source>
</reference>
<dbReference type="EMBL" id="JANYMP010000051">
    <property type="protein sequence ID" value="MCS7484675.1"/>
    <property type="molecule type" value="Genomic_DNA"/>
</dbReference>
<sequence length="128" mass="14588">MAKLDRSAVDLPPLPVQYEDFYDGHEWRGEMQQRGWSVPGLWGRDGWNLGTWPLTAVALFAAPTAKVWAYVTYVEGDVDVHAFDSEDERDRAVTEEVVFWWRNGDAVGPEDLPETGYLEHHHGPFPGF</sequence>
<accession>A0A9X2VXE2</accession>
<dbReference type="RefSeq" id="WP_259630121.1">
    <property type="nucleotide sequence ID" value="NZ_JANYMP010000051.1"/>
</dbReference>
<dbReference type="InterPro" id="IPR002328">
    <property type="entry name" value="ADH_Zn_CS"/>
</dbReference>
<dbReference type="PROSITE" id="PS00059">
    <property type="entry name" value="ADH_ZINC"/>
    <property type="match status" value="1"/>
</dbReference>
<evidence type="ECO:0000313" key="1">
    <source>
        <dbReference type="EMBL" id="MCS7484675.1"/>
    </source>
</evidence>